<organism evidence="2 3">
    <name type="scientific">Aspergillus ochraceoroseus IBT 24754</name>
    <dbReference type="NCBI Taxonomy" id="1392256"/>
    <lineage>
        <taxon>Eukaryota</taxon>
        <taxon>Fungi</taxon>
        <taxon>Dikarya</taxon>
        <taxon>Ascomycota</taxon>
        <taxon>Pezizomycotina</taxon>
        <taxon>Eurotiomycetes</taxon>
        <taxon>Eurotiomycetidae</taxon>
        <taxon>Eurotiales</taxon>
        <taxon>Aspergillaceae</taxon>
        <taxon>Aspergillus</taxon>
        <taxon>Aspergillus subgen. Nidulantes</taxon>
    </lineage>
</organism>
<dbReference type="SUPFAM" id="SSF75304">
    <property type="entry name" value="Amidase signature (AS) enzymes"/>
    <property type="match status" value="1"/>
</dbReference>
<dbReference type="InterPro" id="IPR023631">
    <property type="entry name" value="Amidase_dom"/>
</dbReference>
<dbReference type="OrthoDB" id="566138at2759"/>
<proteinExistence type="predicted"/>
<dbReference type="AlphaFoldDB" id="A0A2T5M391"/>
<evidence type="ECO:0000259" key="1">
    <source>
        <dbReference type="Pfam" id="PF01425"/>
    </source>
</evidence>
<dbReference type="InterPro" id="IPR036928">
    <property type="entry name" value="AS_sf"/>
</dbReference>
<dbReference type="Gene3D" id="3.90.1300.10">
    <property type="entry name" value="Amidase signature (AS) domain"/>
    <property type="match status" value="2"/>
</dbReference>
<evidence type="ECO:0000313" key="3">
    <source>
        <dbReference type="Proteomes" id="UP000244073"/>
    </source>
</evidence>
<accession>A0A2T5M391</accession>
<sequence length="619" mass="66906">MKSEGQSLSLLDASISELQDALTLGWTTSVALVARYLRRISLYDAAGLTLSAVPILNPSVLDEAEASDARRAAGLPARPLEGIPCLVKDSIKVKGMTVASGSPAFEGLVATDDAACVLMLREAGAVRLGRTNMPAMAYGAYGSGSSNGSATAATANFCTFSLGTETASSGRSPASNNSIIAYTPSKGLLPLRGVWALYPTCDNPEGDFWNEQKLIPLPSVSAIRPQQFKELEDQSSLRSKRVGIPSMYIHSTDPLPVKVSTRPSIIKLWESAKLALESCGTTVVEVDFPLISTYEANVQNGRLASVKDLPEDWPAKERCDVVAHAWDDFLVANGQPGLDSVFLSPGSLRGAPLPANQLRWTEMVEYPKTKSGSIFDIQGLEQALKALENARKETLEDWMDKEGLDVIVFPANGDVGRTNADVDDESSQFAWKNGVKYSNGNQAIRHLGVPTVSVPMGLMEDTKMPVNLTFAGKAYEDNTLLKYAYAFEQATKKRSLPPLVPELDSDDILKAVGTRTAEATQIQVQNQSKKILGETVRIDAHGTWNITQNDELKQFNCSVNGNPVEVVMDGSQWSLTTAYPVSPRDNTWSRWTRPAAYQLIIILVARSSAGHAVGKLLLL</sequence>
<dbReference type="RefSeq" id="XP_040754384.1">
    <property type="nucleotide sequence ID" value="XM_040900370.1"/>
</dbReference>
<dbReference type="VEuPathDB" id="FungiDB:P175DRAFT_0543138"/>
<protein>
    <recommendedName>
        <fullName evidence="1">Amidase domain-containing protein</fullName>
    </recommendedName>
</protein>
<dbReference type="Pfam" id="PF01425">
    <property type="entry name" value="Amidase"/>
    <property type="match status" value="1"/>
</dbReference>
<dbReference type="Proteomes" id="UP000244073">
    <property type="component" value="Unassembled WGS sequence"/>
</dbReference>
<name>A0A2T5M391_9EURO</name>
<dbReference type="PANTHER" id="PTHR42678">
    <property type="entry name" value="AMIDASE"/>
    <property type="match status" value="1"/>
</dbReference>
<dbReference type="PANTHER" id="PTHR42678:SF11">
    <property type="entry name" value="AMIDASE FAMILY PROTEIN"/>
    <property type="match status" value="1"/>
</dbReference>
<evidence type="ECO:0000313" key="2">
    <source>
        <dbReference type="EMBL" id="PTU22992.1"/>
    </source>
</evidence>
<dbReference type="GeneID" id="63817252"/>
<gene>
    <name evidence="2" type="ORF">P175DRAFT_0543138</name>
</gene>
<comment type="caution">
    <text evidence="2">The sequence shown here is derived from an EMBL/GenBank/DDBJ whole genome shotgun (WGS) entry which is preliminary data.</text>
</comment>
<feature type="domain" description="Amidase" evidence="1">
    <location>
        <begin position="32"/>
        <end position="199"/>
    </location>
</feature>
<reference evidence="2 3" key="1">
    <citation type="journal article" date="2018" name="Proc. Natl. Acad. Sci. U.S.A.">
        <title>Linking secondary metabolites to gene clusters through genome sequencing of six diverse Aspergillus species.</title>
        <authorList>
            <person name="Kaerboelling I."/>
            <person name="Vesth T.C."/>
            <person name="Frisvad J.C."/>
            <person name="Nybo J.L."/>
            <person name="Theobald S."/>
            <person name="Kuo A."/>
            <person name="Bowyer P."/>
            <person name="Matsuda Y."/>
            <person name="Mondo S."/>
            <person name="Lyhne E.K."/>
            <person name="Kogle M.E."/>
            <person name="Clum A."/>
            <person name="Lipzen A."/>
            <person name="Salamov A."/>
            <person name="Ngan C.Y."/>
            <person name="Daum C."/>
            <person name="Chiniquy J."/>
            <person name="Barry K."/>
            <person name="LaButti K."/>
            <person name="Haridas S."/>
            <person name="Simmons B.A."/>
            <person name="Magnuson J.K."/>
            <person name="Mortensen U.H."/>
            <person name="Larsen T.O."/>
            <person name="Grigoriev I.V."/>
            <person name="Baker S.E."/>
            <person name="Andersen M.R."/>
        </authorList>
    </citation>
    <scope>NUCLEOTIDE SEQUENCE [LARGE SCALE GENOMIC DNA]</scope>
    <source>
        <strain evidence="2 3">IBT 24754</strain>
    </source>
</reference>
<dbReference type="EMBL" id="MSFN02000002">
    <property type="protein sequence ID" value="PTU22992.1"/>
    <property type="molecule type" value="Genomic_DNA"/>
</dbReference>